<evidence type="ECO:0000313" key="2">
    <source>
        <dbReference type="EMBL" id="TII01630.1"/>
    </source>
</evidence>
<evidence type="ECO:0000313" key="3">
    <source>
        <dbReference type="Proteomes" id="UP000306426"/>
    </source>
</evidence>
<accession>A0A4T2GSC8</accession>
<dbReference type="AlphaFoldDB" id="A0A4T2GSC8"/>
<proteinExistence type="predicted"/>
<organism evidence="2 3">
    <name type="scientific">Streptococcus suis</name>
    <dbReference type="NCBI Taxonomy" id="1307"/>
    <lineage>
        <taxon>Bacteria</taxon>
        <taxon>Bacillati</taxon>
        <taxon>Bacillota</taxon>
        <taxon>Bacilli</taxon>
        <taxon>Lactobacillales</taxon>
        <taxon>Streptococcaceae</taxon>
        <taxon>Streptococcus</taxon>
    </lineage>
</organism>
<name>A0A4T2GSC8_STRSU</name>
<protein>
    <submittedName>
        <fullName evidence="2">RES domain-containing protein</fullName>
    </submittedName>
</protein>
<dbReference type="InterPro" id="IPR014914">
    <property type="entry name" value="RES_dom"/>
</dbReference>
<comment type="caution">
    <text evidence="2">The sequence shown here is derived from an EMBL/GenBank/DDBJ whole genome shotgun (WGS) entry which is preliminary data.</text>
</comment>
<gene>
    <name evidence="2" type="ORF">E8L09_09360</name>
</gene>
<dbReference type="SMART" id="SM00953">
    <property type="entry name" value="RES"/>
    <property type="match status" value="1"/>
</dbReference>
<dbReference type="EMBL" id="SSXK01000033">
    <property type="protein sequence ID" value="TII01630.1"/>
    <property type="molecule type" value="Genomic_DNA"/>
</dbReference>
<reference evidence="2 3" key="1">
    <citation type="submission" date="2019-04" db="EMBL/GenBank/DDBJ databases">
        <title>Genome analysis of Streptococcus suis strain WUSS286.</title>
        <authorList>
            <person name="Chen H."/>
            <person name="Gao X."/>
            <person name="Wu Z."/>
        </authorList>
    </citation>
    <scope>NUCLEOTIDE SEQUENCE [LARGE SCALE GENOMIC DNA]</scope>
    <source>
        <strain evidence="2 3">WUSS286</strain>
    </source>
</reference>
<dbReference type="Proteomes" id="UP000306426">
    <property type="component" value="Unassembled WGS sequence"/>
</dbReference>
<feature type="domain" description="RES" evidence="1">
    <location>
        <begin position="190"/>
        <end position="350"/>
    </location>
</feature>
<sequence length="362" mass="42034">MIICQKCFVDDVIKDVISSRSTYLGECETCGSTDKLYDTNKDSYLEDYFSSLLEIYTPVSQIPNFPLKDGRLLQTEFLNNWNIFTSKNESTIYEILKSICSNQYQVMPELFEQKIGIEKMIDVDYMKEHSLLRSNNWDLFVYDLKYKNRFHSNHINKELLEKYCSYILKSYKKGQRLYRCRISNDKESIPSNEMGAPDATKSSDGRANSRGIRCLYLGDSDKTTIHETRAGKYDSICIGTFVLKDDIVVVDFKSINKISPFAEGIIDNIMELAVNKQYLEKINTEMSKIMRRKDDSLDYLPTQYITDFVKSIENEGISIYSGIEYKSVMNEEGFNLAIFDPNLFECEEVKQVNITQLNYTFS</sequence>
<evidence type="ECO:0000259" key="1">
    <source>
        <dbReference type="SMART" id="SM00953"/>
    </source>
</evidence>
<dbReference type="Pfam" id="PF08808">
    <property type="entry name" value="RES"/>
    <property type="match status" value="1"/>
</dbReference>
<dbReference type="RefSeq" id="WP_136670932.1">
    <property type="nucleotide sequence ID" value="NZ_JAGFQV010000034.1"/>
</dbReference>